<dbReference type="Proteomes" id="UP000816034">
    <property type="component" value="Unassembled WGS sequence"/>
</dbReference>
<dbReference type="EMBL" id="PYSW02000011">
    <property type="protein sequence ID" value="KAG2388077.1"/>
    <property type="molecule type" value="Genomic_DNA"/>
</dbReference>
<evidence type="ECO:0000313" key="2">
    <source>
        <dbReference type="Proteomes" id="UP000816034"/>
    </source>
</evidence>
<protein>
    <submittedName>
        <fullName evidence="1">Uncharacterized protein</fullName>
    </submittedName>
</protein>
<gene>
    <name evidence="1" type="ORF">C9374_000927</name>
</gene>
<reference evidence="1 2" key="1">
    <citation type="journal article" date="2018" name="BMC Genomics">
        <title>The genome of Naegleria lovaniensis, the basis for a comparative approach to unravel pathogenicity factors of the human pathogenic amoeba N. fowleri.</title>
        <authorList>
            <person name="Liechti N."/>
            <person name="Schurch N."/>
            <person name="Bruggmann R."/>
            <person name="Wittwer M."/>
        </authorList>
    </citation>
    <scope>NUCLEOTIDE SEQUENCE [LARGE SCALE GENOMIC DNA]</scope>
    <source>
        <strain evidence="1 2">ATCC 30569</strain>
    </source>
</reference>
<sequence>MNTIATPSTSCCHTLSTHVKPSSTLKGTVQNCTLESAISSIHSPSGKDKIQFVNFPKGWDESQMSLYYNLLLKQCPKCHHREQHASTKHTKKEEEPLRSEIINDCIKPPIPRVNAVSNGVSYRTLPKATCDDIVQVCNFYLEKSKGKYSEKTRAYRHLVEMADEIKKLTEMIKTEFANEYSKQRSQIIHLNKVCEEWNKHFGNSSNDKYSKATPKDLRYIIDKLEHDVKKLEYELKEERLKHYDQERKLHQMINEHYEATRRSVRRLSRAAPRRK</sequence>
<organism evidence="1 2">
    <name type="scientific">Naegleria lovaniensis</name>
    <name type="common">Amoeba</name>
    <dbReference type="NCBI Taxonomy" id="51637"/>
    <lineage>
        <taxon>Eukaryota</taxon>
        <taxon>Discoba</taxon>
        <taxon>Heterolobosea</taxon>
        <taxon>Tetramitia</taxon>
        <taxon>Eutetramitia</taxon>
        <taxon>Vahlkampfiidae</taxon>
        <taxon>Naegleria</taxon>
    </lineage>
</organism>
<evidence type="ECO:0000313" key="1">
    <source>
        <dbReference type="EMBL" id="KAG2388077.1"/>
    </source>
</evidence>
<dbReference type="AlphaFoldDB" id="A0AA88KSJ9"/>
<name>A0AA88KSJ9_NAELO</name>
<dbReference type="RefSeq" id="XP_044552069.1">
    <property type="nucleotide sequence ID" value="XM_044699438.1"/>
</dbReference>
<proteinExistence type="predicted"/>
<keyword evidence="2" id="KW-1185">Reference proteome</keyword>
<accession>A0AA88KSJ9</accession>
<comment type="caution">
    <text evidence="1">The sequence shown here is derived from an EMBL/GenBank/DDBJ whole genome shotgun (WGS) entry which is preliminary data.</text>
</comment>
<dbReference type="GeneID" id="68093383"/>